<dbReference type="RefSeq" id="WP_230337933.1">
    <property type="nucleotide sequence ID" value="NZ_CP069798.1"/>
</dbReference>
<dbReference type="AlphaFoldDB" id="A0A892ZCB2"/>
<dbReference type="KEGG" id="ptes:JQU52_07670"/>
<feature type="signal peptide" evidence="1">
    <location>
        <begin position="1"/>
        <end position="26"/>
    </location>
</feature>
<name>A0A892ZCB2_9NEIS</name>
<evidence type="ECO:0000313" key="3">
    <source>
        <dbReference type="Proteomes" id="UP000653156"/>
    </source>
</evidence>
<proteinExistence type="predicted"/>
<keyword evidence="3" id="KW-1185">Reference proteome</keyword>
<dbReference type="EMBL" id="CP069798">
    <property type="protein sequence ID" value="QRQ80651.1"/>
    <property type="molecule type" value="Genomic_DNA"/>
</dbReference>
<gene>
    <name evidence="2" type="ORF">JQU52_07670</name>
</gene>
<sequence length="172" mass="19023">MKHQPCLNLFLGALFANSAWLPLAHAEAPAQKPDLSGQYQVPGDCYTVDDHGNYHKCRAMNKLSLRQTSSGHYAYNLEVNTFATTSGGCELNGHMDLVADQNNWRLQAPNSANICRVTFAVDKRRLTLVPPPGEDENYYTNTAACRDNVCGSNASLYSDPFLRQSRKALKGK</sequence>
<protein>
    <submittedName>
        <fullName evidence="2">Uncharacterized protein</fullName>
    </submittedName>
</protein>
<evidence type="ECO:0000313" key="2">
    <source>
        <dbReference type="EMBL" id="QRQ80651.1"/>
    </source>
</evidence>
<reference evidence="2" key="1">
    <citation type="submission" date="2021-02" db="EMBL/GenBank/DDBJ databases">
        <title>Neisseriaceae sp. 26B isolated from the cloaca of a Common Toad-headed Turtle (Mesoclemmys nasuta).</title>
        <authorList>
            <person name="Spergser J."/>
            <person name="Busse H.-J."/>
        </authorList>
    </citation>
    <scope>NUCLEOTIDE SEQUENCE</scope>
    <source>
        <strain evidence="2">26B</strain>
    </source>
</reference>
<evidence type="ECO:0000256" key="1">
    <source>
        <dbReference type="SAM" id="SignalP"/>
    </source>
</evidence>
<keyword evidence="1" id="KW-0732">Signal</keyword>
<dbReference type="Proteomes" id="UP000653156">
    <property type="component" value="Chromosome"/>
</dbReference>
<organism evidence="2 3">
    <name type="scientific">Paralysiella testudinis</name>
    <dbReference type="NCBI Taxonomy" id="2809020"/>
    <lineage>
        <taxon>Bacteria</taxon>
        <taxon>Pseudomonadati</taxon>
        <taxon>Pseudomonadota</taxon>
        <taxon>Betaproteobacteria</taxon>
        <taxon>Neisseriales</taxon>
        <taxon>Neisseriaceae</taxon>
        <taxon>Paralysiella</taxon>
    </lineage>
</organism>
<feature type="chain" id="PRO_5034238250" evidence="1">
    <location>
        <begin position="27"/>
        <end position="172"/>
    </location>
</feature>
<accession>A0A892ZCB2</accession>